<dbReference type="InterPro" id="IPR051880">
    <property type="entry name" value="GPC_Orphan_Receptors"/>
</dbReference>
<evidence type="ECO:0000313" key="13">
    <source>
        <dbReference type="Proteomes" id="UP000515135"/>
    </source>
</evidence>
<evidence type="ECO:0000256" key="5">
    <source>
        <dbReference type="ARBA" id="ARBA00023040"/>
    </source>
</evidence>
<feature type="transmembrane region" description="Helical" evidence="11">
    <location>
        <begin position="116"/>
        <end position="134"/>
    </location>
</feature>
<keyword evidence="5 9" id="KW-0297">G-protein coupled receptor</keyword>
<proteinExistence type="inferred from homology"/>
<sequence>MNFSNESFVTNATSAPVPSPTSAPVPSPTSAPVPSPTSSPAVPAVIAAVAALTIAGNLVVIVATAKRQTFPAASRLFVFSMAWSDLFVGLTSPFMVAPATAGEWVYSDTAVQTFGVIGMSSTTITYSSLAGLNLDRYHAVLNNGEGVSHKNARIFLISTWAGIYAFYIFCEAYAVPFDFDRIMALPTCDLKAHIWFTTVTMVIMSVALVVTTYCVVRVLKAVCTPPQPPAAPVIHINMNGPAGVPPQNANNPEQQPPAAPHYHGEGSCVKAVLILTLAQTALPLPFFCTLVAHHVGYELPTALFWTMWVALSNNFLDVVVHSAFHKSFRKSVVEIARSTVSGLYNVCYSRNGVNVDQQGT</sequence>
<evidence type="ECO:0000256" key="9">
    <source>
        <dbReference type="RuleBase" id="RU000688"/>
    </source>
</evidence>
<evidence type="ECO:0000259" key="12">
    <source>
        <dbReference type="PROSITE" id="PS50262"/>
    </source>
</evidence>
<feature type="transmembrane region" description="Helical" evidence="11">
    <location>
        <begin position="41"/>
        <end position="64"/>
    </location>
</feature>
<evidence type="ECO:0000256" key="10">
    <source>
        <dbReference type="SAM" id="MobiDB-lite"/>
    </source>
</evidence>
<dbReference type="Pfam" id="PF00001">
    <property type="entry name" value="7tm_1"/>
    <property type="match status" value="1"/>
</dbReference>
<keyword evidence="4 11" id="KW-1133">Transmembrane helix</keyword>
<evidence type="ECO:0000256" key="7">
    <source>
        <dbReference type="ARBA" id="ARBA00023170"/>
    </source>
</evidence>
<dbReference type="PROSITE" id="PS50262">
    <property type="entry name" value="G_PROTEIN_RECEP_F1_2"/>
    <property type="match status" value="1"/>
</dbReference>
<dbReference type="GO" id="GO:0004930">
    <property type="term" value="F:G protein-coupled receptor activity"/>
    <property type="evidence" value="ECO:0007669"/>
    <property type="project" value="UniProtKB-KW"/>
</dbReference>
<accession>A0A6P4YRN8</accession>
<dbReference type="PANTHER" id="PTHR24245">
    <property type="entry name" value="G-PROTEIN COUPLED RECEPTOR"/>
    <property type="match status" value="1"/>
</dbReference>
<keyword evidence="8 9" id="KW-0807">Transducer</keyword>
<dbReference type="Proteomes" id="UP000515135">
    <property type="component" value="Unplaced"/>
</dbReference>
<evidence type="ECO:0000256" key="8">
    <source>
        <dbReference type="ARBA" id="ARBA00023224"/>
    </source>
</evidence>
<keyword evidence="7 9" id="KW-0675">Receptor</keyword>
<comment type="similarity">
    <text evidence="9">Belongs to the G-protein coupled receptor 1 family.</text>
</comment>
<evidence type="ECO:0000256" key="1">
    <source>
        <dbReference type="ARBA" id="ARBA00004651"/>
    </source>
</evidence>
<organism evidence="13 14">
    <name type="scientific">Branchiostoma belcheri</name>
    <name type="common">Amphioxus</name>
    <dbReference type="NCBI Taxonomy" id="7741"/>
    <lineage>
        <taxon>Eukaryota</taxon>
        <taxon>Metazoa</taxon>
        <taxon>Chordata</taxon>
        <taxon>Cephalochordata</taxon>
        <taxon>Leptocardii</taxon>
        <taxon>Amphioxiformes</taxon>
        <taxon>Branchiostomatidae</taxon>
        <taxon>Branchiostoma</taxon>
    </lineage>
</organism>
<feature type="transmembrane region" description="Helical" evidence="11">
    <location>
        <begin position="154"/>
        <end position="174"/>
    </location>
</feature>
<evidence type="ECO:0000256" key="11">
    <source>
        <dbReference type="SAM" id="Phobius"/>
    </source>
</evidence>
<dbReference type="AlphaFoldDB" id="A0A6P4YRN8"/>
<dbReference type="RefSeq" id="XP_019619876.1">
    <property type="nucleotide sequence ID" value="XM_019764317.1"/>
</dbReference>
<feature type="region of interest" description="Disordered" evidence="10">
    <location>
        <begin position="1"/>
        <end position="36"/>
    </location>
</feature>
<dbReference type="GeneID" id="109466586"/>
<feature type="transmembrane region" description="Helical" evidence="11">
    <location>
        <begin position="302"/>
        <end position="320"/>
    </location>
</feature>
<keyword evidence="2" id="KW-1003">Cell membrane</keyword>
<feature type="transmembrane region" description="Helical" evidence="11">
    <location>
        <begin position="271"/>
        <end position="296"/>
    </location>
</feature>
<dbReference type="OrthoDB" id="10056848at2759"/>
<comment type="subcellular location">
    <subcellularLocation>
        <location evidence="1">Cell membrane</location>
        <topology evidence="1">Multi-pass membrane protein</topology>
    </subcellularLocation>
</comment>
<dbReference type="GO" id="GO:0005886">
    <property type="term" value="C:plasma membrane"/>
    <property type="evidence" value="ECO:0007669"/>
    <property type="project" value="UniProtKB-SubCell"/>
</dbReference>
<dbReference type="InterPro" id="IPR017452">
    <property type="entry name" value="GPCR_Rhodpsn_7TM"/>
</dbReference>
<dbReference type="KEGG" id="bbel:109466586"/>
<dbReference type="SUPFAM" id="SSF81321">
    <property type="entry name" value="Family A G protein-coupled receptor-like"/>
    <property type="match status" value="1"/>
</dbReference>
<dbReference type="Gene3D" id="1.20.1070.10">
    <property type="entry name" value="Rhodopsin 7-helix transmembrane proteins"/>
    <property type="match status" value="1"/>
</dbReference>
<feature type="domain" description="G-protein coupled receptors family 1 profile" evidence="12">
    <location>
        <begin position="56"/>
        <end position="321"/>
    </location>
</feature>
<feature type="compositionally biased region" description="Pro residues" evidence="10">
    <location>
        <begin position="17"/>
        <end position="36"/>
    </location>
</feature>
<evidence type="ECO:0000256" key="3">
    <source>
        <dbReference type="ARBA" id="ARBA00022692"/>
    </source>
</evidence>
<feature type="transmembrane region" description="Helical" evidence="11">
    <location>
        <begin position="76"/>
        <end position="96"/>
    </location>
</feature>
<protein>
    <submittedName>
        <fullName evidence="14">Beta-3 adrenergic receptor-like</fullName>
    </submittedName>
</protein>
<reference evidence="14" key="1">
    <citation type="submission" date="2025-08" db="UniProtKB">
        <authorList>
            <consortium name="RefSeq"/>
        </authorList>
    </citation>
    <scope>IDENTIFICATION</scope>
    <source>
        <tissue evidence="14">Gonad</tissue>
    </source>
</reference>
<dbReference type="CDD" id="cd00637">
    <property type="entry name" value="7tm_classA_rhodopsin-like"/>
    <property type="match status" value="1"/>
</dbReference>
<evidence type="ECO:0000313" key="14">
    <source>
        <dbReference type="RefSeq" id="XP_019619876.1"/>
    </source>
</evidence>
<dbReference type="PANTHER" id="PTHR24245:SF0">
    <property type="entry name" value="G-PROTEIN COUPLED RECEPTORS FAMILY 1 PROFILE DOMAIN-CONTAINING PROTEIN"/>
    <property type="match status" value="1"/>
</dbReference>
<feature type="transmembrane region" description="Helical" evidence="11">
    <location>
        <begin position="194"/>
        <end position="216"/>
    </location>
</feature>
<keyword evidence="3 9" id="KW-0812">Transmembrane</keyword>
<dbReference type="PROSITE" id="PS00237">
    <property type="entry name" value="G_PROTEIN_RECEP_F1_1"/>
    <property type="match status" value="1"/>
</dbReference>
<dbReference type="PRINTS" id="PR00237">
    <property type="entry name" value="GPCRRHODOPSN"/>
</dbReference>
<gene>
    <name evidence="14" type="primary">LOC109466586</name>
</gene>
<name>A0A6P4YRN8_BRABE</name>
<keyword evidence="13" id="KW-1185">Reference proteome</keyword>
<feature type="compositionally biased region" description="Polar residues" evidence="10">
    <location>
        <begin position="1"/>
        <end position="11"/>
    </location>
</feature>
<evidence type="ECO:0000256" key="2">
    <source>
        <dbReference type="ARBA" id="ARBA00022475"/>
    </source>
</evidence>
<dbReference type="InterPro" id="IPR000276">
    <property type="entry name" value="GPCR_Rhodpsn"/>
</dbReference>
<keyword evidence="6 11" id="KW-0472">Membrane</keyword>
<evidence type="ECO:0000256" key="6">
    <source>
        <dbReference type="ARBA" id="ARBA00023136"/>
    </source>
</evidence>
<evidence type="ECO:0000256" key="4">
    <source>
        <dbReference type="ARBA" id="ARBA00022989"/>
    </source>
</evidence>